<dbReference type="GO" id="GO:0015074">
    <property type="term" value="P:DNA integration"/>
    <property type="evidence" value="ECO:0007669"/>
    <property type="project" value="InterPro"/>
</dbReference>
<evidence type="ECO:0000313" key="4">
    <source>
        <dbReference type="Proteomes" id="UP000580250"/>
    </source>
</evidence>
<feature type="compositionally biased region" description="Basic and acidic residues" evidence="1">
    <location>
        <begin position="562"/>
        <end position="582"/>
    </location>
</feature>
<dbReference type="EMBL" id="CAJEWN010000282">
    <property type="protein sequence ID" value="CAD2176712.1"/>
    <property type="molecule type" value="Genomic_DNA"/>
</dbReference>
<reference evidence="3 4" key="1">
    <citation type="submission" date="2020-08" db="EMBL/GenBank/DDBJ databases">
        <authorList>
            <person name="Koutsovoulos G."/>
            <person name="Danchin GJ E."/>
        </authorList>
    </citation>
    <scope>NUCLEOTIDE SEQUENCE [LARGE SCALE GENOMIC DNA]</scope>
</reference>
<dbReference type="OrthoDB" id="6343797at2759"/>
<name>A0A6V7VPN6_MELEN</name>
<feature type="region of interest" description="Disordered" evidence="1">
    <location>
        <begin position="468"/>
        <end position="490"/>
    </location>
</feature>
<evidence type="ECO:0000313" key="3">
    <source>
        <dbReference type="EMBL" id="CAD2176712.1"/>
    </source>
</evidence>
<proteinExistence type="predicted"/>
<evidence type="ECO:0000259" key="2">
    <source>
        <dbReference type="PROSITE" id="PS50994"/>
    </source>
</evidence>
<dbReference type="PANTHER" id="PTHR46585">
    <property type="entry name" value="INTEGRASE CORE DOMAIN CONTAINING PROTEIN"/>
    <property type="match status" value="1"/>
</dbReference>
<comment type="caution">
    <text evidence="3">The sequence shown here is derived from an EMBL/GenBank/DDBJ whole genome shotgun (WGS) entry which is preliminary data.</text>
</comment>
<feature type="compositionally biased region" description="Basic and acidic residues" evidence="1">
    <location>
        <begin position="591"/>
        <end position="604"/>
    </location>
</feature>
<dbReference type="InterPro" id="IPR001584">
    <property type="entry name" value="Integrase_cat-core"/>
</dbReference>
<accession>A0A6V7VPN6</accession>
<dbReference type="Gene3D" id="3.30.420.10">
    <property type="entry name" value="Ribonuclease H-like superfamily/Ribonuclease H"/>
    <property type="match status" value="1"/>
</dbReference>
<dbReference type="PANTHER" id="PTHR46585:SF1">
    <property type="entry name" value="CHROMO DOMAIN-CONTAINING PROTEIN"/>
    <property type="match status" value="1"/>
</dbReference>
<dbReference type="AlphaFoldDB" id="A0A6V7VPN6"/>
<dbReference type="InterPro" id="IPR012337">
    <property type="entry name" value="RNaseH-like_sf"/>
</dbReference>
<dbReference type="PROSITE" id="PS50994">
    <property type="entry name" value="INTEGRASE"/>
    <property type="match status" value="1"/>
</dbReference>
<dbReference type="GO" id="GO:0003676">
    <property type="term" value="F:nucleic acid binding"/>
    <property type="evidence" value="ECO:0007669"/>
    <property type="project" value="InterPro"/>
</dbReference>
<feature type="region of interest" description="Disordered" evidence="1">
    <location>
        <begin position="525"/>
        <end position="604"/>
    </location>
</feature>
<evidence type="ECO:0000256" key="1">
    <source>
        <dbReference type="SAM" id="MobiDB-lite"/>
    </source>
</evidence>
<protein>
    <recommendedName>
        <fullName evidence="2">Integrase catalytic domain-containing protein</fullName>
    </recommendedName>
</protein>
<sequence length="839" mass="96748">MADFTKLLDRLYNDPNSPSAYAGVDSLWREAKKTFKHIPRNVIKHYLEGHRTYTLMRQKRVNFKRSKTIAAGFMTDVQVDLADMQSLSRHNKGNRYILLGIDVLSKRVFTTPLKSKKSEDMLEAFRNLITQMPMKPHRIFSDKGTEFKNRLLKEYFEKEEISKYEATHSTVKASLAERAIRNLKQRLYRYFSQNHKLNWTDILPKIIEGINKSYCRVHGMRPIDVNFKNAQKVWERIYGNIFSTKNSKKPKFKKDDYVRISRDKGHFEKGYLPNWGDEILEVEKVKDHVNPILYKLRDDKGEKFKGSFYEDEMSRVRKDAATEYRIEKVIRKKKRDDGTYDILVKFIGNVPDYSSNRPNKFRVHLPKPLYFNGNWVCGLHSISYPYSWPSTIGTLDEQWLKIHFTDDLGQKHILRIPIPGASHTNVQKLCDFLNSTLKHQITAIDHVFDPDSTSKDIIVSPPRLEKRIKRNVLSSPPPLPKESQLSSPPRIADAKKELNKSQKVIVPSSPPKLVDKNVQILNEGNKKIKLTQDQPKQEKYVAQPNNEGKIKSNENVPSQKPLKTDGQKVEAKNEKSQTKGEKVITTPTPTKIEKDRKDPEPKSLEKIENDRIKKTIVTPVITTPFFSLGLAEIEEEENNKTNKEEEEFEFSIGSETVPDNNNYSDSSKFLLWRGGIRLSGNLTLLKNIIDSIVFEYNIDFARFRLLFNHENIDHISLSPQLGYVLGFENPQNIKNKEVAKYGSDLRGGFSSFAVYANGLTENMIIGNSLSSLLRVVSVSGATPGEYNEKIYDTPIYARVLPREINEIEIELRTLDNGRLVPFAYGTVLIVLIFKKVINF</sequence>
<feature type="domain" description="Integrase catalytic" evidence="2">
    <location>
        <begin position="68"/>
        <end position="230"/>
    </location>
</feature>
<gene>
    <name evidence="3" type="ORF">MENT_LOCUS28543</name>
</gene>
<dbReference type="SUPFAM" id="SSF53098">
    <property type="entry name" value="Ribonuclease H-like"/>
    <property type="match status" value="1"/>
</dbReference>
<dbReference type="InterPro" id="IPR036397">
    <property type="entry name" value="RNaseH_sf"/>
</dbReference>
<dbReference type="Proteomes" id="UP000580250">
    <property type="component" value="Unassembled WGS sequence"/>
</dbReference>
<organism evidence="3 4">
    <name type="scientific">Meloidogyne enterolobii</name>
    <name type="common">Root-knot nematode worm</name>
    <name type="synonym">Meloidogyne mayaguensis</name>
    <dbReference type="NCBI Taxonomy" id="390850"/>
    <lineage>
        <taxon>Eukaryota</taxon>
        <taxon>Metazoa</taxon>
        <taxon>Ecdysozoa</taxon>
        <taxon>Nematoda</taxon>
        <taxon>Chromadorea</taxon>
        <taxon>Rhabditida</taxon>
        <taxon>Tylenchina</taxon>
        <taxon>Tylenchomorpha</taxon>
        <taxon>Tylenchoidea</taxon>
        <taxon>Meloidogynidae</taxon>
        <taxon>Meloidogyninae</taxon>
        <taxon>Meloidogyne</taxon>
    </lineage>
</organism>